<keyword evidence="2" id="KW-0805">Transcription regulation</keyword>
<dbReference type="Pfam" id="PF00126">
    <property type="entry name" value="HTH_1"/>
    <property type="match status" value="1"/>
</dbReference>
<keyword evidence="3" id="KW-0238">DNA-binding</keyword>
<dbReference type="AlphaFoldDB" id="A0A4Y9SBF8"/>
<dbReference type="InterPro" id="IPR000847">
    <property type="entry name" value="LysR_HTH_N"/>
</dbReference>
<keyword evidence="7" id="KW-1185">Reference proteome</keyword>
<dbReference type="PANTHER" id="PTHR30537">
    <property type="entry name" value="HTH-TYPE TRANSCRIPTIONAL REGULATOR"/>
    <property type="match status" value="1"/>
</dbReference>
<dbReference type="GO" id="GO:0006351">
    <property type="term" value="P:DNA-templated transcription"/>
    <property type="evidence" value="ECO:0007669"/>
    <property type="project" value="TreeGrafter"/>
</dbReference>
<proteinExistence type="inferred from homology"/>
<sequence>MNQHFTIDAPPLAGLFTFECVARHLNFARAAQELAVTPTAISRTIKVLEAQLQVRLFNRTTRSVALTEAGTRLLRTLAPALEQIRMSVQQAGLASGQPTGTLRINTSYVAYMVLIRPHLAGFLAACPGVNLELAMDNQLSDVVAAGFDAGIRLGHALQRDMIAVLLSPPQVRTVVAAPSYLAAHGTPKKPEDLLGHACIRQRFGAAGRYYDWRFIKGGKPVQIDVQGRLVYDEMRAVTGAAADGLGLAYVFEQFAAAELAAGQLQPVLERYRLPGEAFYLYYPNRAHMPAKLRAFIDYFQRCSTAQPFSH</sequence>
<evidence type="ECO:0000313" key="7">
    <source>
        <dbReference type="Proteomes" id="UP000297729"/>
    </source>
</evidence>
<evidence type="ECO:0000256" key="2">
    <source>
        <dbReference type="ARBA" id="ARBA00023015"/>
    </source>
</evidence>
<keyword evidence="4" id="KW-0804">Transcription</keyword>
<dbReference type="InterPro" id="IPR036390">
    <property type="entry name" value="WH_DNA-bd_sf"/>
</dbReference>
<accession>A0A4Y9SBF8</accession>
<evidence type="ECO:0000259" key="5">
    <source>
        <dbReference type="PROSITE" id="PS50931"/>
    </source>
</evidence>
<name>A0A4Y9SBF8_9BURK</name>
<evidence type="ECO:0000256" key="1">
    <source>
        <dbReference type="ARBA" id="ARBA00009437"/>
    </source>
</evidence>
<dbReference type="Pfam" id="PF03466">
    <property type="entry name" value="LysR_substrate"/>
    <property type="match status" value="1"/>
</dbReference>
<dbReference type="SUPFAM" id="SSF53850">
    <property type="entry name" value="Periplasmic binding protein-like II"/>
    <property type="match status" value="1"/>
</dbReference>
<dbReference type="FunFam" id="1.10.10.10:FF:000001">
    <property type="entry name" value="LysR family transcriptional regulator"/>
    <property type="match status" value="1"/>
</dbReference>
<dbReference type="GO" id="GO:0003700">
    <property type="term" value="F:DNA-binding transcription factor activity"/>
    <property type="evidence" value="ECO:0007669"/>
    <property type="project" value="InterPro"/>
</dbReference>
<dbReference type="SUPFAM" id="SSF46785">
    <property type="entry name" value="Winged helix' DNA-binding domain"/>
    <property type="match status" value="1"/>
</dbReference>
<dbReference type="Gene3D" id="3.40.190.290">
    <property type="match status" value="1"/>
</dbReference>
<reference evidence="6 7" key="1">
    <citation type="submission" date="2019-03" db="EMBL/GenBank/DDBJ databases">
        <title>Draft Genome Sequence of Duganella callidus sp. nov., a Novel Duganella Species Isolated from Cultivated Soil.</title>
        <authorList>
            <person name="Raths R."/>
            <person name="Peta V."/>
            <person name="Bucking H."/>
        </authorList>
    </citation>
    <scope>NUCLEOTIDE SEQUENCE [LARGE SCALE GENOMIC DNA]</scope>
    <source>
        <strain evidence="6 7">DN04</strain>
    </source>
</reference>
<dbReference type="InterPro" id="IPR036388">
    <property type="entry name" value="WH-like_DNA-bd_sf"/>
</dbReference>
<dbReference type="CDD" id="cd08474">
    <property type="entry name" value="PBP2_CrgA_like_5"/>
    <property type="match status" value="1"/>
</dbReference>
<evidence type="ECO:0000313" key="6">
    <source>
        <dbReference type="EMBL" id="TFW19386.1"/>
    </source>
</evidence>
<organism evidence="6 7">
    <name type="scientific">Duganella callida</name>
    <dbReference type="NCBI Taxonomy" id="2561932"/>
    <lineage>
        <taxon>Bacteria</taxon>
        <taxon>Pseudomonadati</taxon>
        <taxon>Pseudomonadota</taxon>
        <taxon>Betaproteobacteria</taxon>
        <taxon>Burkholderiales</taxon>
        <taxon>Oxalobacteraceae</taxon>
        <taxon>Telluria group</taxon>
        <taxon>Duganella</taxon>
    </lineage>
</organism>
<dbReference type="InterPro" id="IPR005119">
    <property type="entry name" value="LysR_subst-bd"/>
</dbReference>
<dbReference type="OrthoDB" id="9813056at2"/>
<dbReference type="RefSeq" id="WP_135202631.1">
    <property type="nucleotide sequence ID" value="NZ_SPVG01000169.1"/>
</dbReference>
<dbReference type="PROSITE" id="PS50931">
    <property type="entry name" value="HTH_LYSR"/>
    <property type="match status" value="1"/>
</dbReference>
<comment type="caution">
    <text evidence="6">The sequence shown here is derived from an EMBL/GenBank/DDBJ whole genome shotgun (WGS) entry which is preliminary data.</text>
</comment>
<protein>
    <submittedName>
        <fullName evidence="6">LysR family transcriptional regulator</fullName>
    </submittedName>
</protein>
<dbReference type="InterPro" id="IPR058163">
    <property type="entry name" value="LysR-type_TF_proteobact-type"/>
</dbReference>
<gene>
    <name evidence="6" type="ORF">E4L98_16440</name>
</gene>
<evidence type="ECO:0000256" key="3">
    <source>
        <dbReference type="ARBA" id="ARBA00023125"/>
    </source>
</evidence>
<evidence type="ECO:0000256" key="4">
    <source>
        <dbReference type="ARBA" id="ARBA00023163"/>
    </source>
</evidence>
<dbReference type="EMBL" id="SPVG01000169">
    <property type="protein sequence ID" value="TFW19386.1"/>
    <property type="molecule type" value="Genomic_DNA"/>
</dbReference>
<comment type="similarity">
    <text evidence="1">Belongs to the LysR transcriptional regulatory family.</text>
</comment>
<dbReference type="Proteomes" id="UP000297729">
    <property type="component" value="Unassembled WGS sequence"/>
</dbReference>
<feature type="domain" description="HTH lysR-type" evidence="5">
    <location>
        <begin position="10"/>
        <end position="67"/>
    </location>
</feature>
<dbReference type="PANTHER" id="PTHR30537:SF1">
    <property type="entry name" value="HTH-TYPE TRANSCRIPTIONAL REGULATOR PGRR"/>
    <property type="match status" value="1"/>
</dbReference>
<dbReference type="Gene3D" id="1.10.10.10">
    <property type="entry name" value="Winged helix-like DNA-binding domain superfamily/Winged helix DNA-binding domain"/>
    <property type="match status" value="1"/>
</dbReference>
<dbReference type="GO" id="GO:0043565">
    <property type="term" value="F:sequence-specific DNA binding"/>
    <property type="evidence" value="ECO:0007669"/>
    <property type="project" value="TreeGrafter"/>
</dbReference>